<feature type="chain" id="PRO_5024284582" description="Testicular haploid expressed gene protein-like" evidence="2">
    <location>
        <begin position="17"/>
        <end position="282"/>
    </location>
</feature>
<evidence type="ECO:0008006" key="5">
    <source>
        <dbReference type="Google" id="ProtNLM"/>
    </source>
</evidence>
<evidence type="ECO:0000256" key="2">
    <source>
        <dbReference type="SAM" id="SignalP"/>
    </source>
</evidence>
<gene>
    <name evidence="3" type="ORF">PHYPO_G00121550</name>
</gene>
<accession>A0A5N5KZG5</accession>
<dbReference type="AlphaFoldDB" id="A0A5N5KZG5"/>
<evidence type="ECO:0000256" key="1">
    <source>
        <dbReference type="ARBA" id="ARBA00022737"/>
    </source>
</evidence>
<keyword evidence="1" id="KW-0677">Repeat</keyword>
<sequence length="282" mass="31756">MMVYLCLSLCPARCTAIFLSITKTISYQSFLAISTTDQHTSGCSMATRIEHLARPKPNLLKFPDRRSVYWLDQRPAKSKRSNTAFELTSRLSQLSEREKISTFYEYSRESSEWKVSAAALKAHPSERVCSLARPRQPADGWQPDRPLLPTFGVRTKAKVSPRICQLAHPKKTRMAVTPSFNSINNYLTQAKPPSRIHLLSIPKKEHPHYRPDRPVSSDVPKSVLEAVASERLQELATPKPRKPLFEGFDPYKVSSAALSAAASPRIQELSLPPARWCRTISA</sequence>
<keyword evidence="2" id="KW-0732">Signal</keyword>
<name>A0A5N5KZG5_PANHP</name>
<organism evidence="3 4">
    <name type="scientific">Pangasianodon hypophthalmus</name>
    <name type="common">Striped catfish</name>
    <name type="synonym">Helicophagus hypophthalmus</name>
    <dbReference type="NCBI Taxonomy" id="310915"/>
    <lineage>
        <taxon>Eukaryota</taxon>
        <taxon>Metazoa</taxon>
        <taxon>Chordata</taxon>
        <taxon>Craniata</taxon>
        <taxon>Vertebrata</taxon>
        <taxon>Euteleostomi</taxon>
        <taxon>Actinopterygii</taxon>
        <taxon>Neopterygii</taxon>
        <taxon>Teleostei</taxon>
        <taxon>Ostariophysi</taxon>
        <taxon>Siluriformes</taxon>
        <taxon>Pangasiidae</taxon>
        <taxon>Pangasianodon</taxon>
    </lineage>
</organism>
<dbReference type="EMBL" id="VFJC01000022">
    <property type="protein sequence ID" value="KAB5535750.1"/>
    <property type="molecule type" value="Genomic_DNA"/>
</dbReference>
<dbReference type="Proteomes" id="UP000327468">
    <property type="component" value="Chromosome 21"/>
</dbReference>
<proteinExistence type="predicted"/>
<keyword evidence="4" id="KW-1185">Reference proteome</keyword>
<dbReference type="PANTHER" id="PTHR15901">
    <property type="entry name" value="TESTICULAR HAPLOID EXPRESSED GENE PROTEIN"/>
    <property type="match status" value="1"/>
</dbReference>
<dbReference type="InterPro" id="IPR042401">
    <property type="entry name" value="SPMAP2-like"/>
</dbReference>
<feature type="signal peptide" evidence="2">
    <location>
        <begin position="1"/>
        <end position="16"/>
    </location>
</feature>
<dbReference type="SMART" id="SM00705">
    <property type="entry name" value="THEG"/>
    <property type="match status" value="6"/>
</dbReference>
<protein>
    <recommendedName>
        <fullName evidence="5">Testicular haploid expressed gene protein-like</fullName>
    </recommendedName>
</protein>
<comment type="caution">
    <text evidence="3">The sequence shown here is derived from an EMBL/GenBank/DDBJ whole genome shotgun (WGS) entry which is preliminary data.</text>
</comment>
<reference evidence="3 4" key="1">
    <citation type="submission" date="2019-06" db="EMBL/GenBank/DDBJ databases">
        <title>A chromosome-scale genome assembly of the striped catfish, Pangasianodon hypophthalmus.</title>
        <authorList>
            <person name="Wen M."/>
            <person name="Zahm M."/>
            <person name="Roques C."/>
            <person name="Cabau C."/>
            <person name="Klopp C."/>
            <person name="Donnadieu C."/>
            <person name="Jouanno E."/>
            <person name="Avarre J.-C."/>
            <person name="Campet M."/>
            <person name="Ha T.T.T."/>
            <person name="Dugue R."/>
            <person name="Lampietro C."/>
            <person name="Louis A."/>
            <person name="Herpin A."/>
            <person name="Echchiki A."/>
            <person name="Berthelot C."/>
            <person name="Parey E."/>
            <person name="Roest-Crollius H."/>
            <person name="Braasch I."/>
            <person name="Postlethwait J."/>
            <person name="Bobe J."/>
            <person name="Montfort J."/>
            <person name="Bouchez O."/>
            <person name="Begum T."/>
            <person name="Schartl M."/>
            <person name="Guiguen Y."/>
        </authorList>
    </citation>
    <scope>NUCLEOTIDE SEQUENCE [LARGE SCALE GENOMIC DNA]</scope>
    <source>
        <strain evidence="3 4">Indonesia</strain>
        <tissue evidence="3">Blood</tissue>
    </source>
</reference>
<dbReference type="PANTHER" id="PTHR15901:SF16">
    <property type="entry name" value="TESTICULAR HAPLOID EXPRESSED GENE PROTEIN"/>
    <property type="match status" value="1"/>
</dbReference>
<dbReference type="GO" id="GO:0007283">
    <property type="term" value="P:spermatogenesis"/>
    <property type="evidence" value="ECO:0007669"/>
    <property type="project" value="TreeGrafter"/>
</dbReference>
<dbReference type="InterPro" id="IPR006623">
    <property type="entry name" value="THEG"/>
</dbReference>
<dbReference type="Pfam" id="PF14912">
    <property type="entry name" value="THEG"/>
    <property type="match status" value="3"/>
</dbReference>
<evidence type="ECO:0000313" key="4">
    <source>
        <dbReference type="Proteomes" id="UP000327468"/>
    </source>
</evidence>
<evidence type="ECO:0000313" key="3">
    <source>
        <dbReference type="EMBL" id="KAB5535750.1"/>
    </source>
</evidence>